<reference evidence="3 4" key="1">
    <citation type="submission" date="2019-11" db="EMBL/GenBank/DDBJ databases">
        <title>Pedobacter sp. HMF7056 Genome sequencing and assembly.</title>
        <authorList>
            <person name="Kang H."/>
            <person name="Kim H."/>
            <person name="Joh K."/>
        </authorList>
    </citation>
    <scope>NUCLEOTIDE SEQUENCE [LARGE SCALE GENOMIC DNA]</scope>
    <source>
        <strain evidence="3 4">HMF7056</strain>
    </source>
</reference>
<feature type="transmembrane region" description="Helical" evidence="2">
    <location>
        <begin position="49"/>
        <end position="68"/>
    </location>
</feature>
<keyword evidence="4" id="KW-1185">Reference proteome</keyword>
<evidence type="ECO:0000313" key="4">
    <source>
        <dbReference type="Proteomes" id="UP000451233"/>
    </source>
</evidence>
<dbReference type="EMBL" id="WVHS01000001">
    <property type="protein sequence ID" value="MXV13977.1"/>
    <property type="molecule type" value="Genomic_DNA"/>
</dbReference>
<organism evidence="3 4">
    <name type="scientific">Hufsiella ginkgonis</name>
    <dbReference type="NCBI Taxonomy" id="2695274"/>
    <lineage>
        <taxon>Bacteria</taxon>
        <taxon>Pseudomonadati</taxon>
        <taxon>Bacteroidota</taxon>
        <taxon>Sphingobacteriia</taxon>
        <taxon>Sphingobacteriales</taxon>
        <taxon>Sphingobacteriaceae</taxon>
        <taxon>Hufsiella</taxon>
    </lineage>
</organism>
<sequence length="182" mass="21147">MSEKFEKFIRSNRREFDECEPPVGLWERIEQQLDKKQQVKKARMVRLSFVVRVAAALLVVLTAGVLFLKHGNNSIDISSVSPEMGKLQVQYASMIEDKQQELKRIEKEDPQLYREFASEIAKMDTNYQKLQNDLATSPNREETVKAMIRNLQTQIDVLNQQLTIIQQINQIKKGQTHETQSI</sequence>
<feature type="coiled-coil region" evidence="1">
    <location>
        <begin position="88"/>
        <end position="168"/>
    </location>
</feature>
<proteinExistence type="predicted"/>
<dbReference type="AlphaFoldDB" id="A0A7K1XSX1"/>
<keyword evidence="2" id="KW-0472">Membrane</keyword>
<accession>A0A7K1XSX1</accession>
<keyword evidence="1" id="KW-0175">Coiled coil</keyword>
<comment type="caution">
    <text evidence="3">The sequence shown here is derived from an EMBL/GenBank/DDBJ whole genome shotgun (WGS) entry which is preliminary data.</text>
</comment>
<dbReference type="RefSeq" id="WP_160904991.1">
    <property type="nucleotide sequence ID" value="NZ_WVHS01000001.1"/>
</dbReference>
<keyword evidence="2" id="KW-1133">Transmembrane helix</keyword>
<dbReference type="Proteomes" id="UP000451233">
    <property type="component" value="Unassembled WGS sequence"/>
</dbReference>
<protein>
    <recommendedName>
        <fullName evidence="5">Anti-sigma factor</fullName>
    </recommendedName>
</protein>
<evidence type="ECO:0008006" key="5">
    <source>
        <dbReference type="Google" id="ProtNLM"/>
    </source>
</evidence>
<keyword evidence="2" id="KW-0812">Transmembrane</keyword>
<name>A0A7K1XSX1_9SPHI</name>
<evidence type="ECO:0000256" key="2">
    <source>
        <dbReference type="SAM" id="Phobius"/>
    </source>
</evidence>
<evidence type="ECO:0000313" key="3">
    <source>
        <dbReference type="EMBL" id="MXV13977.1"/>
    </source>
</evidence>
<gene>
    <name evidence="3" type="ORF">GS398_01585</name>
</gene>
<evidence type="ECO:0000256" key="1">
    <source>
        <dbReference type="SAM" id="Coils"/>
    </source>
</evidence>